<organism evidence="1 2">
    <name type="scientific">Aldrovandia affinis</name>
    <dbReference type="NCBI Taxonomy" id="143900"/>
    <lineage>
        <taxon>Eukaryota</taxon>
        <taxon>Metazoa</taxon>
        <taxon>Chordata</taxon>
        <taxon>Craniata</taxon>
        <taxon>Vertebrata</taxon>
        <taxon>Euteleostomi</taxon>
        <taxon>Actinopterygii</taxon>
        <taxon>Neopterygii</taxon>
        <taxon>Teleostei</taxon>
        <taxon>Notacanthiformes</taxon>
        <taxon>Halosauridae</taxon>
        <taxon>Aldrovandia</taxon>
    </lineage>
</organism>
<evidence type="ECO:0000313" key="2">
    <source>
        <dbReference type="Proteomes" id="UP001221898"/>
    </source>
</evidence>
<reference evidence="1" key="1">
    <citation type="journal article" date="2023" name="Science">
        <title>Genome structures resolve the early diversification of teleost fishes.</title>
        <authorList>
            <person name="Parey E."/>
            <person name="Louis A."/>
            <person name="Montfort J."/>
            <person name="Bouchez O."/>
            <person name="Roques C."/>
            <person name="Iampietro C."/>
            <person name="Lluch J."/>
            <person name="Castinel A."/>
            <person name="Donnadieu C."/>
            <person name="Desvignes T."/>
            <person name="Floi Bucao C."/>
            <person name="Jouanno E."/>
            <person name="Wen M."/>
            <person name="Mejri S."/>
            <person name="Dirks R."/>
            <person name="Jansen H."/>
            <person name="Henkel C."/>
            <person name="Chen W.J."/>
            <person name="Zahm M."/>
            <person name="Cabau C."/>
            <person name="Klopp C."/>
            <person name="Thompson A.W."/>
            <person name="Robinson-Rechavi M."/>
            <person name="Braasch I."/>
            <person name="Lecointre G."/>
            <person name="Bobe J."/>
            <person name="Postlethwait J.H."/>
            <person name="Berthelot C."/>
            <person name="Roest Crollius H."/>
            <person name="Guiguen Y."/>
        </authorList>
    </citation>
    <scope>NUCLEOTIDE SEQUENCE</scope>
    <source>
        <strain evidence="1">NC1722</strain>
    </source>
</reference>
<keyword evidence="2" id="KW-1185">Reference proteome</keyword>
<evidence type="ECO:0000313" key="1">
    <source>
        <dbReference type="EMBL" id="KAJ8395610.1"/>
    </source>
</evidence>
<accession>A0AAD7WGD5</accession>
<gene>
    <name evidence="1" type="ORF">AAFF_G00030910</name>
</gene>
<name>A0AAD7WGD5_9TELE</name>
<dbReference type="Proteomes" id="UP001221898">
    <property type="component" value="Unassembled WGS sequence"/>
</dbReference>
<dbReference type="AlphaFoldDB" id="A0AAD7WGD5"/>
<proteinExistence type="predicted"/>
<sequence>MHMFRRRFMVVRSESVFRADIVAISLLAKRESIRIRGKLDRNPDLQKEQAGRGGGDFTESNDAICAVLLSWDWR</sequence>
<dbReference type="EMBL" id="JAINUG010000115">
    <property type="protein sequence ID" value="KAJ8395610.1"/>
    <property type="molecule type" value="Genomic_DNA"/>
</dbReference>
<comment type="caution">
    <text evidence="1">The sequence shown here is derived from an EMBL/GenBank/DDBJ whole genome shotgun (WGS) entry which is preliminary data.</text>
</comment>
<protein>
    <submittedName>
        <fullName evidence="1">Uncharacterized protein</fullName>
    </submittedName>
</protein>